<name>A0A7W9GH00_9ACTN</name>
<organism evidence="1 2">
    <name type="scientific">Nonomuraea jabiensis</name>
    <dbReference type="NCBI Taxonomy" id="882448"/>
    <lineage>
        <taxon>Bacteria</taxon>
        <taxon>Bacillati</taxon>
        <taxon>Actinomycetota</taxon>
        <taxon>Actinomycetes</taxon>
        <taxon>Streptosporangiales</taxon>
        <taxon>Streptosporangiaceae</taxon>
        <taxon>Nonomuraea</taxon>
    </lineage>
</organism>
<reference evidence="1 2" key="1">
    <citation type="submission" date="2020-08" db="EMBL/GenBank/DDBJ databases">
        <title>Sequencing the genomes of 1000 actinobacteria strains.</title>
        <authorList>
            <person name="Klenk H.-P."/>
        </authorList>
    </citation>
    <scope>NUCLEOTIDE SEQUENCE [LARGE SCALE GENOMIC DNA]</scope>
    <source>
        <strain evidence="1 2">DSM 45507</strain>
    </source>
</reference>
<comment type="caution">
    <text evidence="1">The sequence shown here is derived from an EMBL/GenBank/DDBJ whole genome shotgun (WGS) entry which is preliminary data.</text>
</comment>
<dbReference type="Proteomes" id="UP000579153">
    <property type="component" value="Unassembled WGS sequence"/>
</dbReference>
<proteinExistence type="predicted"/>
<evidence type="ECO:0000313" key="1">
    <source>
        <dbReference type="EMBL" id="MBB5783639.1"/>
    </source>
</evidence>
<dbReference type="AlphaFoldDB" id="A0A7W9GH00"/>
<accession>A0A7W9GH00</accession>
<evidence type="ECO:0000313" key="2">
    <source>
        <dbReference type="Proteomes" id="UP000579153"/>
    </source>
</evidence>
<protein>
    <submittedName>
        <fullName evidence="1">Uncharacterized protein</fullName>
    </submittedName>
</protein>
<keyword evidence="2" id="KW-1185">Reference proteome</keyword>
<sequence length="38" mass="4264">MGAARKGASKEQRVRTPDEEVWRGLLTEAATYVESLTR</sequence>
<gene>
    <name evidence="1" type="ORF">HD596_010395</name>
</gene>
<dbReference type="EMBL" id="JACHMB010000001">
    <property type="protein sequence ID" value="MBB5783639.1"/>
    <property type="molecule type" value="Genomic_DNA"/>
</dbReference>